<proteinExistence type="predicted"/>
<keyword evidence="1" id="KW-0472">Membrane</keyword>
<feature type="transmembrane region" description="Helical" evidence="1">
    <location>
        <begin position="358"/>
        <end position="377"/>
    </location>
</feature>
<feature type="transmembrane region" description="Helical" evidence="1">
    <location>
        <begin position="300"/>
        <end position="316"/>
    </location>
</feature>
<organism evidence="2 3">
    <name type="scientific">Sulfobacillus acidophilus</name>
    <dbReference type="NCBI Taxonomy" id="53633"/>
    <lineage>
        <taxon>Bacteria</taxon>
        <taxon>Bacillati</taxon>
        <taxon>Bacillota</taxon>
        <taxon>Clostridia</taxon>
        <taxon>Eubacteriales</taxon>
        <taxon>Clostridiales Family XVII. Incertae Sedis</taxon>
        <taxon>Sulfobacillus</taxon>
    </lineage>
</organism>
<reference evidence="2 3" key="1">
    <citation type="journal article" date="2014" name="BMC Genomics">
        <title>Comparison of environmental and isolate Sulfobacillus genomes reveals diverse carbon, sulfur, nitrogen, and hydrogen metabolisms.</title>
        <authorList>
            <person name="Justice N.B."/>
            <person name="Norman A."/>
            <person name="Brown C.T."/>
            <person name="Singh A."/>
            <person name="Thomas B.C."/>
            <person name="Banfield J.F."/>
        </authorList>
    </citation>
    <scope>NUCLEOTIDE SEQUENCE [LARGE SCALE GENOMIC DNA]</scope>
    <source>
        <strain evidence="2">AMDSBA3</strain>
    </source>
</reference>
<keyword evidence="1" id="KW-1133">Transmembrane helix</keyword>
<sequence length="503" mass="58342">MATVGTDNVVAEPRLPRWIPRFRFYTVFTLTGLALVVPVLYFMRKGLTGDFWWVWASGEWMSRHHRIFLSNPGTWNGATLAGKSWVNLEWGWEWFLYQINPHLNPLTYIVFLVVFEVLMLLAFLWAIEAMAPHLTAEIRWALYAVYAVLAFPFTVGLRAELFSYVAFPLLLGIIWRARQNIRWLWALDGLTLVWANVHGSWLMILVLMALEVGYSMLRRSWRDALWQSIWGLVVPVLAVIALTPSHLTTLTYAWWLDHNHYINTYIQEWQSINFHDTTYLVFGVAVFAAWLWRGRTHHDYPLLLDIWFIGVTLAFFDEVRMITYFGMTFILWLGYGLAQRAHNYDWLPNRTGLHAQRWALVGGLMAGLGVSLVVAFVTQTQWTRPAVPSKIVAYVNEVPHGVVFAPIDDGGYLIAHRVHGVFIDGRSDFFLAHGTRFQNYVSLIVDQSDNPRRVAHIFKEDHITMVVWPEGQLNPTLGWYMATRHWHEVLSSHDWLVYVPKNA</sequence>
<feature type="transmembrane region" description="Helical" evidence="1">
    <location>
        <begin position="277"/>
        <end position="294"/>
    </location>
</feature>
<feature type="transmembrane region" description="Helical" evidence="1">
    <location>
        <begin position="229"/>
        <end position="256"/>
    </location>
</feature>
<feature type="transmembrane region" description="Helical" evidence="1">
    <location>
        <begin position="106"/>
        <end position="126"/>
    </location>
</feature>
<evidence type="ECO:0000313" key="2">
    <source>
        <dbReference type="EMBL" id="PSR23931.1"/>
    </source>
</evidence>
<gene>
    <name evidence="2" type="ORF">C7B45_01200</name>
</gene>
<feature type="transmembrane region" description="Helical" evidence="1">
    <location>
        <begin position="24"/>
        <end position="43"/>
    </location>
</feature>
<feature type="transmembrane region" description="Helical" evidence="1">
    <location>
        <begin position="321"/>
        <end position="338"/>
    </location>
</feature>
<accession>A0A2T2WNV6</accession>
<evidence type="ECO:0008006" key="4">
    <source>
        <dbReference type="Google" id="ProtNLM"/>
    </source>
</evidence>
<dbReference type="EMBL" id="PXYV01000002">
    <property type="protein sequence ID" value="PSR23931.1"/>
    <property type="molecule type" value="Genomic_DNA"/>
</dbReference>
<name>A0A2T2WNV6_9FIRM</name>
<comment type="caution">
    <text evidence="2">The sequence shown here is derived from an EMBL/GenBank/DDBJ whole genome shotgun (WGS) entry which is preliminary data.</text>
</comment>
<protein>
    <recommendedName>
        <fullName evidence="4">Glycosyltransferase RgtA/B/C/D-like domain-containing protein</fullName>
    </recommendedName>
</protein>
<keyword evidence="1" id="KW-0812">Transmembrane</keyword>
<evidence type="ECO:0000256" key="1">
    <source>
        <dbReference type="SAM" id="Phobius"/>
    </source>
</evidence>
<dbReference type="Proteomes" id="UP000241848">
    <property type="component" value="Unassembled WGS sequence"/>
</dbReference>
<evidence type="ECO:0000313" key="3">
    <source>
        <dbReference type="Proteomes" id="UP000241848"/>
    </source>
</evidence>
<feature type="transmembrane region" description="Helical" evidence="1">
    <location>
        <begin position="138"/>
        <end position="155"/>
    </location>
</feature>
<feature type="transmembrane region" description="Helical" evidence="1">
    <location>
        <begin position="189"/>
        <end position="209"/>
    </location>
</feature>
<dbReference type="AlphaFoldDB" id="A0A2T2WNV6"/>